<dbReference type="PANTHER" id="PTHR33287">
    <property type="entry name" value="OS03G0453550 PROTEIN"/>
    <property type="match status" value="1"/>
</dbReference>
<dbReference type="EMBL" id="OIVN01006173">
    <property type="protein sequence ID" value="SPD26960.1"/>
    <property type="molecule type" value="Genomic_DNA"/>
</dbReference>
<dbReference type="PANTHER" id="PTHR33287:SF2">
    <property type="entry name" value="TRANSMEMBRANE PROTEIN"/>
    <property type="match status" value="1"/>
</dbReference>
<organism evidence="2">
    <name type="scientific">Fagus sylvatica</name>
    <name type="common">Beechnut</name>
    <dbReference type="NCBI Taxonomy" id="28930"/>
    <lineage>
        <taxon>Eukaryota</taxon>
        <taxon>Viridiplantae</taxon>
        <taxon>Streptophyta</taxon>
        <taxon>Embryophyta</taxon>
        <taxon>Tracheophyta</taxon>
        <taxon>Spermatophyta</taxon>
        <taxon>Magnoliopsida</taxon>
        <taxon>eudicotyledons</taxon>
        <taxon>Gunneridae</taxon>
        <taxon>Pentapetalae</taxon>
        <taxon>rosids</taxon>
        <taxon>fabids</taxon>
        <taxon>Fagales</taxon>
        <taxon>Fagaceae</taxon>
        <taxon>Fagus</taxon>
    </lineage>
</organism>
<keyword evidence="1" id="KW-1133">Transmembrane helix</keyword>
<evidence type="ECO:0000256" key="1">
    <source>
        <dbReference type="SAM" id="Phobius"/>
    </source>
</evidence>
<reference evidence="2" key="1">
    <citation type="submission" date="2018-02" db="EMBL/GenBank/DDBJ databases">
        <authorList>
            <person name="Cohen D.B."/>
            <person name="Kent A.D."/>
        </authorList>
    </citation>
    <scope>NUCLEOTIDE SEQUENCE</scope>
</reference>
<sequence>MERLEKRSEKLTARIAEQDKFLNDIQSSAFTLANYYFVFQGVILTIVCNGAQNLKPSNRWFLLTLSLLAVLVNSFALIQIGIKYIDAKALKEIFFSKLYAVDNKIRELGLEEGIPSDEKDKKSKHLKIDINNIKHEHYLYLAIYIIIFLGFAAVVLVGCWKFLGNQNE</sequence>
<accession>A0A2N9IRZ2</accession>
<proteinExistence type="predicted"/>
<dbReference type="AlphaFoldDB" id="A0A2N9IRZ2"/>
<keyword evidence="1" id="KW-0472">Membrane</keyword>
<feature type="transmembrane region" description="Helical" evidence="1">
    <location>
        <begin position="60"/>
        <end position="82"/>
    </location>
</feature>
<protein>
    <submittedName>
        <fullName evidence="2">Uncharacterized protein</fullName>
    </submittedName>
</protein>
<gene>
    <name evidence="2" type="ORF">FSB_LOCUS54842</name>
</gene>
<feature type="transmembrane region" description="Helical" evidence="1">
    <location>
        <begin position="35"/>
        <end position="54"/>
    </location>
</feature>
<feature type="transmembrane region" description="Helical" evidence="1">
    <location>
        <begin position="138"/>
        <end position="163"/>
    </location>
</feature>
<name>A0A2N9IRZ2_FAGSY</name>
<keyword evidence="1" id="KW-0812">Transmembrane</keyword>
<evidence type="ECO:0000313" key="2">
    <source>
        <dbReference type="EMBL" id="SPD26960.1"/>
    </source>
</evidence>